<name>A0A1Q9CWZ0_SYMMI</name>
<reference evidence="2 3" key="1">
    <citation type="submission" date="2016-02" db="EMBL/GenBank/DDBJ databases">
        <title>Genome analysis of coral dinoflagellate symbionts highlights evolutionary adaptations to a symbiotic lifestyle.</title>
        <authorList>
            <person name="Aranda M."/>
            <person name="Li Y."/>
            <person name="Liew Y.J."/>
            <person name="Baumgarten S."/>
            <person name="Simakov O."/>
            <person name="Wilson M."/>
            <person name="Piel J."/>
            <person name="Ashoor H."/>
            <person name="Bougouffa S."/>
            <person name="Bajic V.B."/>
            <person name="Ryu T."/>
            <person name="Ravasi T."/>
            <person name="Bayer T."/>
            <person name="Micklem G."/>
            <person name="Kim H."/>
            <person name="Bhak J."/>
            <person name="Lajeunesse T.C."/>
            <person name="Voolstra C.R."/>
        </authorList>
    </citation>
    <scope>NUCLEOTIDE SEQUENCE [LARGE SCALE GENOMIC DNA]</scope>
    <source>
        <strain evidence="2 3">CCMP2467</strain>
    </source>
</reference>
<organism evidence="2 3">
    <name type="scientific">Symbiodinium microadriaticum</name>
    <name type="common">Dinoflagellate</name>
    <name type="synonym">Zooxanthella microadriatica</name>
    <dbReference type="NCBI Taxonomy" id="2951"/>
    <lineage>
        <taxon>Eukaryota</taxon>
        <taxon>Sar</taxon>
        <taxon>Alveolata</taxon>
        <taxon>Dinophyceae</taxon>
        <taxon>Suessiales</taxon>
        <taxon>Symbiodiniaceae</taxon>
        <taxon>Symbiodinium</taxon>
    </lineage>
</organism>
<keyword evidence="3" id="KW-1185">Reference proteome</keyword>
<evidence type="ECO:0000313" key="3">
    <source>
        <dbReference type="Proteomes" id="UP000186817"/>
    </source>
</evidence>
<comment type="caution">
    <text evidence="2">The sequence shown here is derived from an EMBL/GenBank/DDBJ whole genome shotgun (WGS) entry which is preliminary data.</text>
</comment>
<dbReference type="Proteomes" id="UP000186817">
    <property type="component" value="Unassembled WGS sequence"/>
</dbReference>
<evidence type="ECO:0000313" key="2">
    <source>
        <dbReference type="EMBL" id="OLP87409.1"/>
    </source>
</evidence>
<dbReference type="AlphaFoldDB" id="A0A1Q9CWZ0"/>
<proteinExistence type="predicted"/>
<protein>
    <submittedName>
        <fullName evidence="2">Uncharacterized protein</fullName>
    </submittedName>
</protein>
<feature type="compositionally biased region" description="Basic and acidic residues" evidence="1">
    <location>
        <begin position="144"/>
        <end position="155"/>
    </location>
</feature>
<feature type="region of interest" description="Disordered" evidence="1">
    <location>
        <begin position="115"/>
        <end position="155"/>
    </location>
</feature>
<dbReference type="OrthoDB" id="417633at2759"/>
<sequence>MTKRHPCPAAFWSQRLRCCSAAKRLPRRSSTAPPLDHSVHAGLRVAGRPDCAVQEVQGLETANAILNQRAASQKAVTGGDAGWEGSSGVFASDEDGYVQKHEAFGFGLIEDASPASPSASEATVVAQDRPTASAKPSSQGNDDAPAHDQKKEAETNEKINLVLTTLTGRILETRVHKYISLAYFTQPSLPPRSELDEAVVPERRESPQNFFRRVAGTAAAIQQSATDATPAAEGDGLVLVIMTAPGNFARRTEELASSSEEEELASKFTLQ</sequence>
<gene>
    <name evidence="2" type="ORF">AK812_SmicGene31359</name>
</gene>
<evidence type="ECO:0000256" key="1">
    <source>
        <dbReference type="SAM" id="MobiDB-lite"/>
    </source>
</evidence>
<accession>A0A1Q9CWZ0</accession>
<dbReference type="EMBL" id="LSRX01000861">
    <property type="protein sequence ID" value="OLP87409.1"/>
    <property type="molecule type" value="Genomic_DNA"/>
</dbReference>